<feature type="region of interest" description="Disordered" evidence="5">
    <location>
        <begin position="72"/>
        <end position="93"/>
    </location>
</feature>
<keyword evidence="3" id="KW-0418">Kinase</keyword>
<gene>
    <name evidence="6" type="ORF">M8C21_033403</name>
</gene>
<keyword evidence="2" id="KW-0547">Nucleotide-binding</keyword>
<evidence type="ECO:0000256" key="3">
    <source>
        <dbReference type="ARBA" id="ARBA00022777"/>
    </source>
</evidence>
<protein>
    <submittedName>
        <fullName evidence="6">Uncharacterized protein</fullName>
    </submittedName>
</protein>
<dbReference type="InterPro" id="IPR052059">
    <property type="entry name" value="CR_Ser/Thr_kinase"/>
</dbReference>
<dbReference type="AlphaFoldDB" id="A0AAD5GA62"/>
<dbReference type="EMBL" id="JAMZMK010010094">
    <property type="protein sequence ID" value="KAI7733046.1"/>
    <property type="molecule type" value="Genomic_DNA"/>
</dbReference>
<dbReference type="GO" id="GO:0005524">
    <property type="term" value="F:ATP binding"/>
    <property type="evidence" value="ECO:0007669"/>
    <property type="project" value="UniProtKB-KW"/>
</dbReference>
<organism evidence="6 7">
    <name type="scientific">Ambrosia artemisiifolia</name>
    <name type="common">Common ragweed</name>
    <dbReference type="NCBI Taxonomy" id="4212"/>
    <lineage>
        <taxon>Eukaryota</taxon>
        <taxon>Viridiplantae</taxon>
        <taxon>Streptophyta</taxon>
        <taxon>Embryophyta</taxon>
        <taxon>Tracheophyta</taxon>
        <taxon>Spermatophyta</taxon>
        <taxon>Magnoliopsida</taxon>
        <taxon>eudicotyledons</taxon>
        <taxon>Gunneridae</taxon>
        <taxon>Pentapetalae</taxon>
        <taxon>asterids</taxon>
        <taxon>campanulids</taxon>
        <taxon>Asterales</taxon>
        <taxon>Asteraceae</taxon>
        <taxon>Asteroideae</taxon>
        <taxon>Heliantheae alliance</taxon>
        <taxon>Heliantheae</taxon>
        <taxon>Ambrosia</taxon>
    </lineage>
</organism>
<evidence type="ECO:0000256" key="1">
    <source>
        <dbReference type="ARBA" id="ARBA00022679"/>
    </source>
</evidence>
<proteinExistence type="predicted"/>
<comment type="caution">
    <text evidence="6">The sequence shown here is derived from an EMBL/GenBank/DDBJ whole genome shotgun (WGS) entry which is preliminary data.</text>
</comment>
<feature type="compositionally biased region" description="Polar residues" evidence="5">
    <location>
        <begin position="72"/>
        <end position="85"/>
    </location>
</feature>
<evidence type="ECO:0000313" key="7">
    <source>
        <dbReference type="Proteomes" id="UP001206925"/>
    </source>
</evidence>
<dbReference type="Proteomes" id="UP001206925">
    <property type="component" value="Unassembled WGS sequence"/>
</dbReference>
<reference evidence="6" key="1">
    <citation type="submission" date="2022-06" db="EMBL/GenBank/DDBJ databases">
        <title>Uncovering the hologenomic basis of an extraordinary plant invasion.</title>
        <authorList>
            <person name="Bieker V.C."/>
            <person name="Martin M.D."/>
            <person name="Gilbert T."/>
            <person name="Hodgins K."/>
            <person name="Battlay P."/>
            <person name="Petersen B."/>
            <person name="Wilson J."/>
        </authorList>
    </citation>
    <scope>NUCLEOTIDE SEQUENCE</scope>
    <source>
        <strain evidence="6">AA19_3_7</strain>
        <tissue evidence="6">Leaf</tissue>
    </source>
</reference>
<name>A0AAD5GA62_AMBAR</name>
<evidence type="ECO:0000313" key="6">
    <source>
        <dbReference type="EMBL" id="KAI7733046.1"/>
    </source>
</evidence>
<evidence type="ECO:0000256" key="4">
    <source>
        <dbReference type="ARBA" id="ARBA00022840"/>
    </source>
</evidence>
<evidence type="ECO:0000256" key="5">
    <source>
        <dbReference type="SAM" id="MobiDB-lite"/>
    </source>
</evidence>
<dbReference type="PANTHER" id="PTHR47973">
    <property type="entry name" value="CYSTEINE-RICH RECEPTOR-LIKE PROTEIN KINASE 3"/>
    <property type="match status" value="1"/>
</dbReference>
<sequence length="93" mass="10460">MKLVDETLDPIEYREEDIRKIIEIALMCTQSPVSVRPSMSEVVMLLSDRSRMQNPPTRKNLNMSDITIQVDSSTSPAMSMSNADATITELEGR</sequence>
<accession>A0AAD5GA62</accession>
<evidence type="ECO:0000256" key="2">
    <source>
        <dbReference type="ARBA" id="ARBA00022741"/>
    </source>
</evidence>
<dbReference type="GO" id="GO:0016301">
    <property type="term" value="F:kinase activity"/>
    <property type="evidence" value="ECO:0007669"/>
    <property type="project" value="UniProtKB-KW"/>
</dbReference>
<keyword evidence="7" id="KW-1185">Reference proteome</keyword>
<keyword evidence="1" id="KW-0808">Transferase</keyword>
<keyword evidence="4" id="KW-0067">ATP-binding</keyword>